<protein>
    <recommendedName>
        <fullName evidence="8">Abasic site processing protein</fullName>
        <ecNumber evidence="8">3.4.-.-</ecNumber>
    </recommendedName>
</protein>
<evidence type="ECO:0000256" key="6">
    <source>
        <dbReference type="ARBA" id="ARBA00023125"/>
    </source>
</evidence>
<dbReference type="PANTHER" id="PTHR13604:SF0">
    <property type="entry name" value="ABASIC SITE PROCESSING PROTEIN HMCES"/>
    <property type="match status" value="1"/>
</dbReference>
<gene>
    <name evidence="10" type="ORF">ACE5IX_19655</name>
</gene>
<organism evidence="10 11">
    <name type="scientific">Leptospira wolffii</name>
    <dbReference type="NCBI Taxonomy" id="409998"/>
    <lineage>
        <taxon>Bacteria</taxon>
        <taxon>Pseudomonadati</taxon>
        <taxon>Spirochaetota</taxon>
        <taxon>Spirochaetia</taxon>
        <taxon>Leptospirales</taxon>
        <taxon>Leptospiraceae</taxon>
        <taxon>Leptospira</taxon>
    </lineage>
</organism>
<keyword evidence="7" id="KW-0456">Lyase</keyword>
<evidence type="ECO:0000256" key="1">
    <source>
        <dbReference type="ARBA" id="ARBA00008136"/>
    </source>
</evidence>
<keyword evidence="5" id="KW-0190">Covalent protein-DNA linkage</keyword>
<dbReference type="Gene3D" id="3.90.1680.10">
    <property type="entry name" value="SOS response associated peptidase-like"/>
    <property type="match status" value="1"/>
</dbReference>
<dbReference type="EMBL" id="JBHILJ010000030">
    <property type="protein sequence ID" value="MFB5738736.1"/>
    <property type="molecule type" value="Genomic_DNA"/>
</dbReference>
<evidence type="ECO:0000256" key="3">
    <source>
        <dbReference type="ARBA" id="ARBA00022763"/>
    </source>
</evidence>
<evidence type="ECO:0000313" key="11">
    <source>
        <dbReference type="Proteomes" id="UP001580391"/>
    </source>
</evidence>
<evidence type="ECO:0000313" key="10">
    <source>
        <dbReference type="EMBL" id="MFB5738736.1"/>
    </source>
</evidence>
<evidence type="ECO:0000256" key="4">
    <source>
        <dbReference type="ARBA" id="ARBA00022801"/>
    </source>
</evidence>
<keyword evidence="2 8" id="KW-0645">Protease</keyword>
<accession>A0ABV5BTW2</accession>
<dbReference type="SUPFAM" id="SSF143081">
    <property type="entry name" value="BB1717-like"/>
    <property type="match status" value="1"/>
</dbReference>
<comment type="similarity">
    <text evidence="1 8">Belongs to the SOS response-associated peptidase family.</text>
</comment>
<sequence>MCGRYSINASASQVIEQFLLFHEEEKIKEEYRQEKEVFPTKVEPLVREVDRKRTLQNYHWGLENIEINGAKLNKPVINATFEKLLKIKMWSVPLFKNRCIVPVTSYTEWKELDKNRRDRYEIYFKEESIFGFPGLICPFTDKNGKETEGFVIITMPANEHISFVHHRQPGVILKENYDAWLDPKNKNPEKSIHYVEGTDYHYILTKPAPPPKEKVVSVNFRKKKKSTDQPSLFEEE</sequence>
<evidence type="ECO:0000256" key="8">
    <source>
        <dbReference type="RuleBase" id="RU364100"/>
    </source>
</evidence>
<feature type="region of interest" description="Disordered" evidence="9">
    <location>
        <begin position="210"/>
        <end position="236"/>
    </location>
</feature>
<name>A0ABV5BTW2_9LEPT</name>
<keyword evidence="11" id="KW-1185">Reference proteome</keyword>
<comment type="caution">
    <text evidence="10">The sequence shown here is derived from an EMBL/GenBank/DDBJ whole genome shotgun (WGS) entry which is preliminary data.</text>
</comment>
<keyword evidence="6" id="KW-0238">DNA-binding</keyword>
<keyword evidence="4 8" id="KW-0378">Hydrolase</keyword>
<evidence type="ECO:0000256" key="2">
    <source>
        <dbReference type="ARBA" id="ARBA00022670"/>
    </source>
</evidence>
<evidence type="ECO:0000256" key="5">
    <source>
        <dbReference type="ARBA" id="ARBA00023124"/>
    </source>
</evidence>
<keyword evidence="3" id="KW-0227">DNA damage</keyword>
<dbReference type="Proteomes" id="UP001580391">
    <property type="component" value="Unassembled WGS sequence"/>
</dbReference>
<reference evidence="10 11" key="1">
    <citation type="submission" date="2024-09" db="EMBL/GenBank/DDBJ databases">
        <title>Taxonomic and Genotyping Characterization of Leptospira Strains isolated from Multiple Sources in Colombia highlights the importance of intermediate species.</title>
        <authorList>
            <person name="Torres Higuera L."/>
            <person name="Rojas Tapias D."/>
            <person name="Jimenez Velasquez S."/>
            <person name="Renjifo Ibanez C."/>
        </authorList>
    </citation>
    <scope>NUCLEOTIDE SEQUENCE [LARGE SCALE GENOMIC DNA]</scope>
    <source>
        <strain evidence="10 11">Lep080</strain>
    </source>
</reference>
<evidence type="ECO:0000256" key="7">
    <source>
        <dbReference type="ARBA" id="ARBA00023239"/>
    </source>
</evidence>
<dbReference type="RefSeq" id="WP_375517847.1">
    <property type="nucleotide sequence ID" value="NZ_JBHILI010000015.1"/>
</dbReference>
<dbReference type="EC" id="3.4.-.-" evidence="8"/>
<evidence type="ECO:0000256" key="9">
    <source>
        <dbReference type="SAM" id="MobiDB-lite"/>
    </source>
</evidence>
<dbReference type="Pfam" id="PF02586">
    <property type="entry name" value="SRAP"/>
    <property type="match status" value="1"/>
</dbReference>
<proteinExistence type="inferred from homology"/>
<dbReference type="InterPro" id="IPR003738">
    <property type="entry name" value="SRAP"/>
</dbReference>
<dbReference type="PANTHER" id="PTHR13604">
    <property type="entry name" value="DC12-RELATED"/>
    <property type="match status" value="1"/>
</dbReference>
<dbReference type="InterPro" id="IPR036590">
    <property type="entry name" value="SRAP-like"/>
</dbReference>